<dbReference type="SUPFAM" id="SSF55681">
    <property type="entry name" value="Class II aaRS and biotin synthetases"/>
    <property type="match status" value="1"/>
</dbReference>
<proteinExistence type="predicted"/>
<name>A0A9D1N042_9CLOT</name>
<protein>
    <submittedName>
        <fullName evidence="2">Lipoate--protein ligase family protein</fullName>
    </submittedName>
</protein>
<dbReference type="GO" id="GO:0016740">
    <property type="term" value="F:transferase activity"/>
    <property type="evidence" value="ECO:0007669"/>
    <property type="project" value="UniProtKB-ARBA"/>
</dbReference>
<dbReference type="PANTHER" id="PTHR43679">
    <property type="entry name" value="OCTANOYLTRANSFERASE LIPM-RELATED"/>
    <property type="match status" value="1"/>
</dbReference>
<gene>
    <name evidence="2" type="ORF">IAD26_04265</name>
</gene>
<dbReference type="GO" id="GO:0016874">
    <property type="term" value="F:ligase activity"/>
    <property type="evidence" value="ECO:0007669"/>
    <property type="project" value="UniProtKB-KW"/>
</dbReference>
<dbReference type="Gene3D" id="3.30.930.10">
    <property type="entry name" value="Bira Bifunctional Protein, Domain 2"/>
    <property type="match status" value="1"/>
</dbReference>
<feature type="domain" description="BPL/LPL catalytic" evidence="1">
    <location>
        <begin position="31"/>
        <end position="227"/>
    </location>
</feature>
<sequence length="233" mass="26230">MKAFFIPYSVNNGRFNMDFDEKLLDFAIKTNLSMPIFRLYGWSPACVSLGRNQSDSHIDKNFCVANNIDIVKRLTGGRALLHDNELTYSFVCPVSFLKNGQTVIQSYKEISGALSEGLKKAGIDAVFPQDKQAKTNYEYCMSLSTGADLSYMGRKIVGSAQFRKQGYILQHGSIMFDYDKDVIKNIFGETPASENITTIKESAPQLKLEELCDSLKKGMEDYFCLSFVPFDSF</sequence>
<dbReference type="PANTHER" id="PTHR43679:SF2">
    <property type="entry name" value="OCTANOYL-[GCVH]:PROTEIN N-OCTANOYLTRANSFERASE"/>
    <property type="match status" value="1"/>
</dbReference>
<dbReference type="Pfam" id="PF21948">
    <property type="entry name" value="LplA-B_cat"/>
    <property type="match status" value="1"/>
</dbReference>
<dbReference type="GO" id="GO:0009249">
    <property type="term" value="P:protein lipoylation"/>
    <property type="evidence" value="ECO:0007669"/>
    <property type="project" value="UniProtKB-ARBA"/>
</dbReference>
<accession>A0A9D1N042</accession>
<dbReference type="Proteomes" id="UP000886748">
    <property type="component" value="Unassembled WGS sequence"/>
</dbReference>
<dbReference type="CDD" id="cd16443">
    <property type="entry name" value="LplA"/>
    <property type="match status" value="1"/>
</dbReference>
<comment type="caution">
    <text evidence="2">The sequence shown here is derived from an EMBL/GenBank/DDBJ whole genome shotgun (WGS) entry which is preliminary data.</text>
</comment>
<reference evidence="2" key="2">
    <citation type="journal article" date="2021" name="PeerJ">
        <title>Extensive microbial diversity within the chicken gut microbiome revealed by metagenomics and culture.</title>
        <authorList>
            <person name="Gilroy R."/>
            <person name="Ravi A."/>
            <person name="Getino M."/>
            <person name="Pursley I."/>
            <person name="Horton D.L."/>
            <person name="Alikhan N.F."/>
            <person name="Baker D."/>
            <person name="Gharbi K."/>
            <person name="Hall N."/>
            <person name="Watson M."/>
            <person name="Adriaenssens E.M."/>
            <person name="Foster-Nyarko E."/>
            <person name="Jarju S."/>
            <person name="Secka A."/>
            <person name="Antonio M."/>
            <person name="Oren A."/>
            <person name="Chaudhuri R.R."/>
            <person name="La Ragione R."/>
            <person name="Hildebrand F."/>
            <person name="Pallen M.J."/>
        </authorList>
    </citation>
    <scope>NUCLEOTIDE SEQUENCE</scope>
    <source>
        <strain evidence="2">CHK154-7741</strain>
    </source>
</reference>
<dbReference type="InterPro" id="IPR004143">
    <property type="entry name" value="BPL_LPL_catalytic"/>
</dbReference>
<reference evidence="2" key="1">
    <citation type="submission" date="2020-10" db="EMBL/GenBank/DDBJ databases">
        <authorList>
            <person name="Gilroy R."/>
        </authorList>
    </citation>
    <scope>NUCLEOTIDE SEQUENCE</scope>
    <source>
        <strain evidence="2">CHK154-7741</strain>
    </source>
</reference>
<evidence type="ECO:0000259" key="1">
    <source>
        <dbReference type="PROSITE" id="PS51733"/>
    </source>
</evidence>
<evidence type="ECO:0000313" key="2">
    <source>
        <dbReference type="EMBL" id="HIU92332.1"/>
    </source>
</evidence>
<evidence type="ECO:0000313" key="3">
    <source>
        <dbReference type="Proteomes" id="UP000886748"/>
    </source>
</evidence>
<keyword evidence="2" id="KW-0436">Ligase</keyword>
<dbReference type="GO" id="GO:0140096">
    <property type="term" value="F:catalytic activity, acting on a protein"/>
    <property type="evidence" value="ECO:0007669"/>
    <property type="project" value="UniProtKB-ARBA"/>
</dbReference>
<dbReference type="InterPro" id="IPR045864">
    <property type="entry name" value="aa-tRNA-synth_II/BPL/LPL"/>
</dbReference>
<dbReference type="InterPro" id="IPR050664">
    <property type="entry name" value="Octanoyltrans_LipM/LipL"/>
</dbReference>
<organism evidence="2 3">
    <name type="scientific">Candidatus Limenecus avicola</name>
    <dbReference type="NCBI Taxonomy" id="2840847"/>
    <lineage>
        <taxon>Bacteria</taxon>
        <taxon>Bacillati</taxon>
        <taxon>Bacillota</taxon>
        <taxon>Clostridia</taxon>
        <taxon>Eubacteriales</taxon>
        <taxon>Clostridiaceae</taxon>
        <taxon>Clostridiaceae incertae sedis</taxon>
        <taxon>Candidatus Limenecus</taxon>
    </lineage>
</organism>
<dbReference type="EMBL" id="DVOD01000030">
    <property type="protein sequence ID" value="HIU92332.1"/>
    <property type="molecule type" value="Genomic_DNA"/>
</dbReference>
<dbReference type="AlphaFoldDB" id="A0A9D1N042"/>
<dbReference type="PROSITE" id="PS51733">
    <property type="entry name" value="BPL_LPL_CATALYTIC"/>
    <property type="match status" value="1"/>
</dbReference>